<reference evidence="9 10" key="1">
    <citation type="journal article" date="2005" name="BMC Genomics">
        <title>Bacterial genome adaptation to niches: divergence of the potential virulence genes in three Burkholderia species of different survival strategies.</title>
        <authorList>
            <person name="Kim H.S."/>
            <person name="Schell M.A."/>
            <person name="Yu Y."/>
            <person name="Ulrich R.L."/>
            <person name="Sarria S.H."/>
            <person name="Nierman W.C."/>
            <person name="DeShazer D."/>
        </authorList>
    </citation>
    <scope>NUCLEOTIDE SEQUENCE [LARGE SCALE GENOMIC DNA]</scope>
    <source>
        <strain evidence="10">ATCC 700388 / DSM 13276 / CCUG 48851 / CIP 106301 / E264</strain>
    </source>
</reference>
<feature type="region of interest" description="Disordered" evidence="6">
    <location>
        <begin position="1"/>
        <end position="46"/>
    </location>
</feature>
<dbReference type="Gene3D" id="1.20.1720.10">
    <property type="entry name" value="Multidrug resistance protein D"/>
    <property type="match status" value="1"/>
</dbReference>
<keyword evidence="5 7" id="KW-0472">Membrane</keyword>
<keyword evidence="2" id="KW-0813">Transport</keyword>
<dbReference type="Proteomes" id="UP000001930">
    <property type="component" value="Chromosome II"/>
</dbReference>
<feature type="transmembrane region" description="Helical" evidence="7">
    <location>
        <begin position="327"/>
        <end position="347"/>
    </location>
</feature>
<gene>
    <name evidence="9" type="ordered locus">BTH_II2073</name>
</gene>
<feature type="transmembrane region" description="Helical" evidence="7">
    <location>
        <begin position="450"/>
        <end position="476"/>
    </location>
</feature>
<dbReference type="AlphaFoldDB" id="Q2T3I8"/>
<feature type="transmembrane region" description="Helical" evidence="7">
    <location>
        <begin position="65"/>
        <end position="92"/>
    </location>
</feature>
<evidence type="ECO:0000256" key="7">
    <source>
        <dbReference type="SAM" id="Phobius"/>
    </source>
</evidence>
<dbReference type="GO" id="GO:0016020">
    <property type="term" value="C:membrane"/>
    <property type="evidence" value="ECO:0007669"/>
    <property type="project" value="UniProtKB-SubCell"/>
</dbReference>
<feature type="transmembrane region" description="Helical" evidence="7">
    <location>
        <begin position="497"/>
        <end position="516"/>
    </location>
</feature>
<dbReference type="InterPro" id="IPR011701">
    <property type="entry name" value="MFS"/>
</dbReference>
<feature type="transmembrane region" description="Helical" evidence="7">
    <location>
        <begin position="426"/>
        <end position="444"/>
    </location>
</feature>
<evidence type="ECO:0000259" key="8">
    <source>
        <dbReference type="PROSITE" id="PS50850"/>
    </source>
</evidence>
<dbReference type="HOGENOM" id="CLU_000960_28_2_4"/>
<dbReference type="PANTHER" id="PTHR42718:SF9">
    <property type="entry name" value="MAJOR FACILITATOR SUPERFAMILY MULTIDRUG TRANSPORTER MFSC"/>
    <property type="match status" value="1"/>
</dbReference>
<feature type="domain" description="Major facilitator superfamily (MFS) profile" evidence="8">
    <location>
        <begin position="69"/>
        <end position="552"/>
    </location>
</feature>
<dbReference type="InterPro" id="IPR036259">
    <property type="entry name" value="MFS_trans_sf"/>
</dbReference>
<keyword evidence="10" id="KW-1185">Reference proteome</keyword>
<evidence type="ECO:0000313" key="9">
    <source>
        <dbReference type="EMBL" id="ABC35827.1"/>
    </source>
</evidence>
<evidence type="ECO:0000256" key="6">
    <source>
        <dbReference type="SAM" id="MobiDB-lite"/>
    </source>
</evidence>
<dbReference type="SUPFAM" id="SSF103473">
    <property type="entry name" value="MFS general substrate transporter"/>
    <property type="match status" value="1"/>
</dbReference>
<evidence type="ECO:0000256" key="1">
    <source>
        <dbReference type="ARBA" id="ARBA00004141"/>
    </source>
</evidence>
<feature type="transmembrane region" description="Helical" evidence="7">
    <location>
        <begin position="196"/>
        <end position="219"/>
    </location>
</feature>
<feature type="transmembrane region" description="Helical" evidence="7">
    <location>
        <begin position="104"/>
        <end position="123"/>
    </location>
</feature>
<evidence type="ECO:0000313" key="10">
    <source>
        <dbReference type="Proteomes" id="UP000001930"/>
    </source>
</evidence>
<feature type="transmembrane region" description="Helical" evidence="7">
    <location>
        <begin position="522"/>
        <end position="543"/>
    </location>
</feature>
<protein>
    <submittedName>
        <fullName evidence="9">Drug resistance transporter, EmrB/QacA family protein</fullName>
    </submittedName>
</protein>
<keyword evidence="3 7" id="KW-0812">Transmembrane</keyword>
<dbReference type="KEGG" id="bte:BTH_II2073"/>
<accession>Q2T3I8</accession>
<dbReference type="InterPro" id="IPR020846">
    <property type="entry name" value="MFS_dom"/>
</dbReference>
<organism evidence="9 10">
    <name type="scientific">Burkholderia thailandensis (strain ATCC 700388 / DSM 13276 / CCUG 48851 / CIP 106301 / E264)</name>
    <dbReference type="NCBI Taxonomy" id="271848"/>
    <lineage>
        <taxon>Bacteria</taxon>
        <taxon>Pseudomonadati</taxon>
        <taxon>Pseudomonadota</taxon>
        <taxon>Betaproteobacteria</taxon>
        <taxon>Burkholderiales</taxon>
        <taxon>Burkholderiaceae</taxon>
        <taxon>Burkholderia</taxon>
        <taxon>pseudomallei group</taxon>
    </lineage>
</organism>
<feature type="transmembrane region" description="Helical" evidence="7">
    <location>
        <begin position="135"/>
        <end position="158"/>
    </location>
</feature>
<feature type="compositionally biased region" description="Polar residues" evidence="6">
    <location>
        <begin position="28"/>
        <end position="37"/>
    </location>
</feature>
<dbReference type="PANTHER" id="PTHR42718">
    <property type="entry name" value="MAJOR FACILITATOR SUPERFAMILY MULTIDRUG TRANSPORTER MFSC"/>
    <property type="match status" value="1"/>
</dbReference>
<sequence>MPPATRLSGLARTGREPRETPPERTGPSSAPHSTFQKRPQRRRPARHYDACMDTRLPHPALSRAALVRIIPTVSAGFVITQLDVTIVNVALARIGIDLHASVAGLQWIVDAYTLAVAGLMLSAGALGDRFGARRLFAAGLALFAVASFVCGVAANAPALVAARALQGLAAAAMLPNSLALLNHACAHDPRLRARAVGWWTASGAISIAAGPVIGGALIAQFGWRSLFFVNLPLCAAGLVATFLWIDRDDARAAAAAASGHGRARGPGAQTQQAQEAQEAAADSRTSRATAPARAADTPRGIDLPGQCLAVVALTLFTGAVIDWHPALVATALAAGAAFVFVESRSAHPMVPLTLFRQRAFSVAVLFGVCMNLSYYGIIFVLSLYLQRVRHDTPLEAGLAFLPLTGGFLLSNVASGWATAHYGARRPMIAGALIGATGFVLLGAVRADTPIAMLVVPFLLIPGGMGLAVPAMTTTVLASVERARAATASAVLNTARQAGGAIGVAGFGALASGALPADIVSGLHASAQVSAVLFASAAAMAAVVRGTPHPAASGKRARANAR</sequence>
<feature type="region of interest" description="Disordered" evidence="6">
    <location>
        <begin position="256"/>
        <end position="297"/>
    </location>
</feature>
<dbReference type="Pfam" id="PF07690">
    <property type="entry name" value="MFS_1"/>
    <property type="match status" value="1"/>
</dbReference>
<dbReference type="GO" id="GO:0022857">
    <property type="term" value="F:transmembrane transporter activity"/>
    <property type="evidence" value="ECO:0007669"/>
    <property type="project" value="InterPro"/>
</dbReference>
<evidence type="ECO:0000256" key="4">
    <source>
        <dbReference type="ARBA" id="ARBA00022989"/>
    </source>
</evidence>
<feature type="transmembrane region" description="Helical" evidence="7">
    <location>
        <begin position="225"/>
        <end position="245"/>
    </location>
</feature>
<evidence type="ECO:0000256" key="3">
    <source>
        <dbReference type="ARBA" id="ARBA00022692"/>
    </source>
</evidence>
<dbReference type="CDD" id="cd17321">
    <property type="entry name" value="MFS_MMR_MDR_like"/>
    <property type="match status" value="1"/>
</dbReference>
<comment type="subcellular location">
    <subcellularLocation>
        <location evidence="1">Membrane</location>
        <topology evidence="1">Multi-pass membrane protein</topology>
    </subcellularLocation>
</comment>
<dbReference type="PROSITE" id="PS50850">
    <property type="entry name" value="MFS"/>
    <property type="match status" value="1"/>
</dbReference>
<dbReference type="EMBL" id="CP000085">
    <property type="protein sequence ID" value="ABC35827.1"/>
    <property type="molecule type" value="Genomic_DNA"/>
</dbReference>
<dbReference type="Gene3D" id="1.20.1250.20">
    <property type="entry name" value="MFS general substrate transporter like domains"/>
    <property type="match status" value="1"/>
</dbReference>
<feature type="transmembrane region" description="Helical" evidence="7">
    <location>
        <begin position="397"/>
        <end position="419"/>
    </location>
</feature>
<keyword evidence="4 7" id="KW-1133">Transmembrane helix</keyword>
<name>Q2T3I8_BURTA</name>
<feature type="compositionally biased region" description="Basic and acidic residues" evidence="6">
    <location>
        <begin position="13"/>
        <end position="22"/>
    </location>
</feature>
<feature type="transmembrane region" description="Helical" evidence="7">
    <location>
        <begin position="359"/>
        <end position="385"/>
    </location>
</feature>
<evidence type="ECO:0000256" key="2">
    <source>
        <dbReference type="ARBA" id="ARBA00022448"/>
    </source>
</evidence>
<proteinExistence type="predicted"/>
<evidence type="ECO:0000256" key="5">
    <source>
        <dbReference type="ARBA" id="ARBA00023136"/>
    </source>
</evidence>